<organism evidence="2 3">
    <name type="scientific">Pseudobutyrivibrio ruminis</name>
    <dbReference type="NCBI Taxonomy" id="46206"/>
    <lineage>
        <taxon>Bacteria</taxon>
        <taxon>Bacillati</taxon>
        <taxon>Bacillota</taxon>
        <taxon>Clostridia</taxon>
        <taxon>Lachnospirales</taxon>
        <taxon>Lachnospiraceae</taxon>
        <taxon>Pseudobutyrivibrio</taxon>
    </lineage>
</organism>
<feature type="region of interest" description="Disordered" evidence="1">
    <location>
        <begin position="39"/>
        <end position="108"/>
    </location>
</feature>
<proteinExistence type="predicted"/>
<protein>
    <submittedName>
        <fullName evidence="2">Uncharacterized protein</fullName>
    </submittedName>
</protein>
<dbReference type="RefSeq" id="WP_044934180.1">
    <property type="nucleotide sequence ID" value="NZ_FNZX01000007.1"/>
</dbReference>
<feature type="compositionally biased region" description="Basic and acidic residues" evidence="1">
    <location>
        <begin position="84"/>
        <end position="98"/>
    </location>
</feature>
<gene>
    <name evidence="2" type="ORF">SAMN02910377_01309</name>
</gene>
<feature type="compositionally biased region" description="Basic and acidic residues" evidence="1">
    <location>
        <begin position="56"/>
        <end position="69"/>
    </location>
</feature>
<dbReference type="AlphaFoldDB" id="A0A1H7ID16"/>
<dbReference type="Proteomes" id="UP000182321">
    <property type="component" value="Unassembled WGS sequence"/>
</dbReference>
<feature type="compositionally biased region" description="Polar residues" evidence="1">
    <location>
        <begin position="1"/>
        <end position="18"/>
    </location>
</feature>
<feature type="region of interest" description="Disordered" evidence="1">
    <location>
        <begin position="1"/>
        <end position="27"/>
    </location>
</feature>
<evidence type="ECO:0000313" key="2">
    <source>
        <dbReference type="EMBL" id="SEK60348.1"/>
    </source>
</evidence>
<evidence type="ECO:0000313" key="3">
    <source>
        <dbReference type="Proteomes" id="UP000182321"/>
    </source>
</evidence>
<sequence length="108" mass="12416">MSISPINFNGMIQNTNEISHTKATEDQKPMLQQEVLTQTVEKKQEQQAKQVNDLYNAKRTEDKYDREGNGKGYEGNKKRKPSKIKQEEKLEGDGKVSEKPTPSFDMRV</sequence>
<name>A0A1H7ID16_9FIRM</name>
<reference evidence="3" key="1">
    <citation type="submission" date="2016-10" db="EMBL/GenBank/DDBJ databases">
        <authorList>
            <person name="Varghese N."/>
        </authorList>
    </citation>
    <scope>NUCLEOTIDE SEQUENCE [LARGE SCALE GENOMIC DNA]</scope>
    <source>
        <strain evidence="3">ACV-9</strain>
    </source>
</reference>
<evidence type="ECO:0000256" key="1">
    <source>
        <dbReference type="SAM" id="MobiDB-lite"/>
    </source>
</evidence>
<dbReference type="EMBL" id="FNZX01000007">
    <property type="protein sequence ID" value="SEK60348.1"/>
    <property type="molecule type" value="Genomic_DNA"/>
</dbReference>
<accession>A0A1H7ID16</accession>
<keyword evidence="3" id="KW-1185">Reference proteome</keyword>